<dbReference type="Proteomes" id="UP000008909">
    <property type="component" value="Unassembled WGS sequence"/>
</dbReference>
<name>G7YCK1_CLOSI</name>
<sequence length="161" mass="18744">MVLALNINRPNRYYVFLKQLLLITSSLSKHIWREDEIICITQFLSMLLNPRSFDSTLPPIKSSIFGARQAKSSTLSMFFVFKKQLFLERWCSFLHNARVLVTKSTEVNEQTKFGISKQSGETPPSELYSHIFRSILRNMNAEGYEYLPMGTWHTHLSPMFS</sequence>
<protein>
    <submittedName>
        <fullName evidence="1">Uncharacterized protein</fullName>
    </submittedName>
</protein>
<dbReference type="EMBL" id="DF143068">
    <property type="protein sequence ID" value="GAA50684.1"/>
    <property type="molecule type" value="Genomic_DNA"/>
</dbReference>
<evidence type="ECO:0000313" key="1">
    <source>
        <dbReference type="EMBL" id="GAA50684.1"/>
    </source>
</evidence>
<dbReference type="AlphaFoldDB" id="G7YCK1"/>
<reference evidence="1" key="1">
    <citation type="journal article" date="2011" name="Genome Biol.">
        <title>The draft genome of the carcinogenic human liver fluke Clonorchis sinensis.</title>
        <authorList>
            <person name="Wang X."/>
            <person name="Chen W."/>
            <person name="Huang Y."/>
            <person name="Sun J."/>
            <person name="Men J."/>
            <person name="Liu H."/>
            <person name="Luo F."/>
            <person name="Guo L."/>
            <person name="Lv X."/>
            <person name="Deng C."/>
            <person name="Zhou C."/>
            <person name="Fan Y."/>
            <person name="Li X."/>
            <person name="Huang L."/>
            <person name="Hu Y."/>
            <person name="Liang C."/>
            <person name="Hu X."/>
            <person name="Xu J."/>
            <person name="Yu X."/>
        </authorList>
    </citation>
    <scope>NUCLEOTIDE SEQUENCE [LARGE SCALE GENOMIC DNA]</scope>
    <source>
        <strain evidence="1">Henan</strain>
    </source>
</reference>
<accession>G7YCK1</accession>
<gene>
    <name evidence="1" type="ORF">CLF_104907</name>
</gene>
<evidence type="ECO:0000313" key="2">
    <source>
        <dbReference type="Proteomes" id="UP000008909"/>
    </source>
</evidence>
<proteinExistence type="predicted"/>
<reference key="2">
    <citation type="submission" date="2011-10" db="EMBL/GenBank/DDBJ databases">
        <title>The genome and transcriptome sequence of Clonorchis sinensis provide insights into the carcinogenic liver fluke.</title>
        <authorList>
            <person name="Wang X."/>
            <person name="Huang Y."/>
            <person name="Chen W."/>
            <person name="Liu H."/>
            <person name="Guo L."/>
            <person name="Chen Y."/>
            <person name="Luo F."/>
            <person name="Zhou W."/>
            <person name="Sun J."/>
            <person name="Mao Q."/>
            <person name="Liang P."/>
            <person name="Zhou C."/>
            <person name="Tian Y."/>
            <person name="Men J."/>
            <person name="Lv X."/>
            <person name="Huang L."/>
            <person name="Zhou J."/>
            <person name="Hu Y."/>
            <person name="Li R."/>
            <person name="Zhang F."/>
            <person name="Lei H."/>
            <person name="Li X."/>
            <person name="Hu X."/>
            <person name="Liang C."/>
            <person name="Xu J."/>
            <person name="Wu Z."/>
            <person name="Yu X."/>
        </authorList>
    </citation>
    <scope>NUCLEOTIDE SEQUENCE</scope>
    <source>
        <strain>Henan</strain>
    </source>
</reference>
<organism evidence="1 2">
    <name type="scientific">Clonorchis sinensis</name>
    <name type="common">Chinese liver fluke</name>
    <dbReference type="NCBI Taxonomy" id="79923"/>
    <lineage>
        <taxon>Eukaryota</taxon>
        <taxon>Metazoa</taxon>
        <taxon>Spiralia</taxon>
        <taxon>Lophotrochozoa</taxon>
        <taxon>Platyhelminthes</taxon>
        <taxon>Trematoda</taxon>
        <taxon>Digenea</taxon>
        <taxon>Opisthorchiida</taxon>
        <taxon>Opisthorchiata</taxon>
        <taxon>Opisthorchiidae</taxon>
        <taxon>Clonorchis</taxon>
    </lineage>
</organism>
<keyword evidence="2" id="KW-1185">Reference proteome</keyword>